<keyword evidence="4 13" id="KW-0894">Sodium channel</keyword>
<evidence type="ECO:0000259" key="15">
    <source>
        <dbReference type="Pfam" id="PF22214"/>
    </source>
</evidence>
<evidence type="ECO:0000256" key="4">
    <source>
        <dbReference type="ARBA" id="ARBA00022461"/>
    </source>
</evidence>
<keyword evidence="7" id="KW-0915">Sodium</keyword>
<evidence type="ECO:0000256" key="12">
    <source>
        <dbReference type="ARBA" id="ARBA00023303"/>
    </source>
</evidence>
<dbReference type="Gene3D" id="1.10.287.770">
    <property type="entry name" value="YojJ-like"/>
    <property type="match status" value="1"/>
</dbReference>
<dbReference type="eggNOG" id="KOG4294">
    <property type="taxonomic scope" value="Eukaryota"/>
</dbReference>
<dbReference type="AlphaFoldDB" id="A0A1I7S030"/>
<keyword evidence="12 13" id="KW-0407">Ion channel</keyword>
<dbReference type="InterPro" id="IPR020903">
    <property type="entry name" value="ENaC_CS"/>
</dbReference>
<evidence type="ECO:0000256" key="8">
    <source>
        <dbReference type="ARBA" id="ARBA00023065"/>
    </source>
</evidence>
<evidence type="ECO:0000256" key="9">
    <source>
        <dbReference type="ARBA" id="ARBA00023136"/>
    </source>
</evidence>
<evidence type="ECO:0000256" key="11">
    <source>
        <dbReference type="ARBA" id="ARBA00023201"/>
    </source>
</evidence>
<dbReference type="Proteomes" id="UP000659654">
    <property type="component" value="Unassembled WGS sequence"/>
</dbReference>
<dbReference type="PRINTS" id="PR01078">
    <property type="entry name" value="AMINACHANNEL"/>
</dbReference>
<feature type="domain" description="Degenerin mec-4/10 cytosolic" evidence="15">
    <location>
        <begin position="59"/>
        <end position="121"/>
    </location>
</feature>
<comment type="similarity">
    <text evidence="2 13">Belongs to the amiloride-sensitive sodium channel (TC 1.A.6) family.</text>
</comment>
<keyword evidence="11 13" id="KW-0739">Sodium transport</keyword>
<dbReference type="FunFam" id="2.60.470.10:FF:000004">
    <property type="entry name" value="Degenerin unc-8"/>
    <property type="match status" value="1"/>
</dbReference>
<dbReference type="PANTHER" id="PTHR11690">
    <property type="entry name" value="AMILORIDE-SENSITIVE SODIUM CHANNEL-RELATED"/>
    <property type="match status" value="1"/>
</dbReference>
<evidence type="ECO:0000256" key="14">
    <source>
        <dbReference type="SAM" id="Phobius"/>
    </source>
</evidence>
<dbReference type="InterPro" id="IPR001873">
    <property type="entry name" value="ENaC"/>
</dbReference>
<reference evidence="19" key="1">
    <citation type="submission" date="2016-11" db="UniProtKB">
        <authorList>
            <consortium name="WormBaseParasite"/>
        </authorList>
    </citation>
    <scope>IDENTIFICATION</scope>
</reference>
<evidence type="ECO:0000256" key="1">
    <source>
        <dbReference type="ARBA" id="ARBA00004141"/>
    </source>
</evidence>
<dbReference type="GO" id="GO:0005886">
    <property type="term" value="C:plasma membrane"/>
    <property type="evidence" value="ECO:0007669"/>
    <property type="project" value="TreeGrafter"/>
</dbReference>
<keyword evidence="3 13" id="KW-0813">Transport</keyword>
<evidence type="ECO:0000313" key="19">
    <source>
        <dbReference type="WBParaSite" id="BXY_0635300.1"/>
    </source>
</evidence>
<keyword evidence="9 14" id="KW-0472">Membrane</keyword>
<reference evidence="16" key="2">
    <citation type="submission" date="2020-09" db="EMBL/GenBank/DDBJ databases">
        <authorList>
            <person name="Kikuchi T."/>
        </authorList>
    </citation>
    <scope>NUCLEOTIDE SEQUENCE</scope>
    <source>
        <strain evidence="16">Ka4C1</strain>
    </source>
</reference>
<keyword evidence="8 13" id="KW-0406">Ion transport</keyword>
<dbReference type="Pfam" id="PF22214">
    <property type="entry name" value="Mec-4_10_cyt"/>
    <property type="match status" value="1"/>
</dbReference>
<accession>A0A1I7S030</accession>
<dbReference type="InterPro" id="IPR004726">
    <property type="entry name" value="Deg-1"/>
</dbReference>
<keyword evidence="6 14" id="KW-1133">Transmembrane helix</keyword>
<evidence type="ECO:0000313" key="16">
    <source>
        <dbReference type="EMBL" id="CAD5222061.1"/>
    </source>
</evidence>
<organism evidence="17 19">
    <name type="scientific">Bursaphelenchus xylophilus</name>
    <name type="common">Pinewood nematode worm</name>
    <name type="synonym">Aphelenchoides xylophilus</name>
    <dbReference type="NCBI Taxonomy" id="6326"/>
    <lineage>
        <taxon>Eukaryota</taxon>
        <taxon>Metazoa</taxon>
        <taxon>Ecdysozoa</taxon>
        <taxon>Nematoda</taxon>
        <taxon>Chromadorea</taxon>
        <taxon>Rhabditida</taxon>
        <taxon>Tylenchina</taxon>
        <taxon>Tylenchomorpha</taxon>
        <taxon>Aphelenchoidea</taxon>
        <taxon>Aphelenchoididae</taxon>
        <taxon>Bursaphelenchus</taxon>
    </lineage>
</organism>
<evidence type="ECO:0000313" key="18">
    <source>
        <dbReference type="Proteomes" id="UP000659654"/>
    </source>
</evidence>
<feature type="transmembrane region" description="Helical" evidence="14">
    <location>
        <begin position="696"/>
        <end position="715"/>
    </location>
</feature>
<evidence type="ECO:0000256" key="5">
    <source>
        <dbReference type="ARBA" id="ARBA00022692"/>
    </source>
</evidence>
<comment type="subcellular location">
    <subcellularLocation>
        <location evidence="1">Membrane</location>
        <topology evidence="1">Multi-pass membrane protein</topology>
    </subcellularLocation>
</comment>
<evidence type="ECO:0000256" key="13">
    <source>
        <dbReference type="RuleBase" id="RU000679"/>
    </source>
</evidence>
<dbReference type="Pfam" id="PF00858">
    <property type="entry name" value="ASC"/>
    <property type="match status" value="1"/>
</dbReference>
<keyword evidence="18" id="KW-1185">Reference proteome</keyword>
<evidence type="ECO:0000313" key="17">
    <source>
        <dbReference type="Proteomes" id="UP000095284"/>
    </source>
</evidence>
<keyword evidence="5 13" id="KW-0812">Transmembrane</keyword>
<sequence length="743" mass="84879">MRGNSLWRLQELYSSGLGVLLNRVDRTLEIFIRMSWIRSIKQSELLKDRDAYMKRVYGDPLSNWKVAEKAKFMTEREYWDDFRYGQCFDSVESAVQCEIIHGEFDPKQLPYEKYMQWHFREFCDKTTAHGIPMIGQAPNRYYRTIWITLFLGCMIMLYQNARSVIDKYNRNEKIVDIELKFDTAPFPAITVCNLNPYKASMAKDIDLIKRTLTAFDGAMDKAGREETEAKRTKRASHNSSSVFEPGYSKCQCTGLETSEEEGDIVSAEKGECEGEKFKWEKPGGSDDKCICAFDRATNDAWPCYLSNKWTQEVCASCDERAFCRKSLLSSNSSDGRACICAPSGEFCMAYDGIAEILQIWKYLNGEAEEEAQFIEAMGFKDMKDEVAIVTKAKENIIFAMSTLSVKERMLLSNSKRELLHKCSFNGQACDIDNDFITRVDPIFGSCFTYNHDRNKSLTSVRAGPMYGLRMLVYVNSSDYMPTTEATGVRLTIHDKDQFPFPDTFGFSAPTGFVSSFGLRLRRMSRLPAPYGDCVMDAGAASSTAYIYEDYAYSVEGCYRSCFQQRMLDECGCGDPRFPVPHGHKHCRAADSNARKCLEAKLQEMGGHQGNSSMACHCAQPCRQSIYSVTYSPARWPSKSLQIQIGVCNNTPAECTKHYKDNGAMLEVFYEQLNFEMLTESEAYGLVNLLADFGGQLGLWCGISFLTCCEFVFLFFETMYMSIQHQLLLRQQRREEKEKERILY</sequence>
<evidence type="ECO:0000256" key="10">
    <source>
        <dbReference type="ARBA" id="ARBA00023180"/>
    </source>
</evidence>
<evidence type="ECO:0000256" key="6">
    <source>
        <dbReference type="ARBA" id="ARBA00022989"/>
    </source>
</evidence>
<dbReference type="WBParaSite" id="BXY_0635300.1">
    <property type="protein sequence ID" value="BXY_0635300.1"/>
    <property type="gene ID" value="BXY_0635300"/>
</dbReference>
<protein>
    <submittedName>
        <fullName evidence="16">(pine wood nematode) hypothetical protein</fullName>
    </submittedName>
</protein>
<evidence type="ECO:0000256" key="2">
    <source>
        <dbReference type="ARBA" id="ARBA00007193"/>
    </source>
</evidence>
<dbReference type="NCBIfam" id="TIGR00867">
    <property type="entry name" value="deg-1"/>
    <property type="match status" value="1"/>
</dbReference>
<name>A0A1I7S030_BURXY</name>
<proteinExistence type="inferred from homology"/>
<dbReference type="OrthoDB" id="5874059at2759"/>
<dbReference type="EMBL" id="CAJFDI010000003">
    <property type="protein sequence ID" value="CAD5222061.1"/>
    <property type="molecule type" value="Genomic_DNA"/>
</dbReference>
<evidence type="ECO:0000256" key="3">
    <source>
        <dbReference type="ARBA" id="ARBA00022448"/>
    </source>
</evidence>
<dbReference type="PROSITE" id="PS01206">
    <property type="entry name" value="ASC"/>
    <property type="match status" value="1"/>
</dbReference>
<dbReference type="Proteomes" id="UP000582659">
    <property type="component" value="Unassembled WGS sequence"/>
</dbReference>
<keyword evidence="10" id="KW-0325">Glycoprotein</keyword>
<dbReference type="Proteomes" id="UP000095284">
    <property type="component" value="Unplaced"/>
</dbReference>
<dbReference type="GO" id="GO:0015280">
    <property type="term" value="F:ligand-gated sodium channel activity"/>
    <property type="evidence" value="ECO:0007669"/>
    <property type="project" value="TreeGrafter"/>
</dbReference>
<dbReference type="FunFam" id="1.10.287.770:FF:000001">
    <property type="entry name" value="Acid-sensing ion channel subunit 1"/>
    <property type="match status" value="1"/>
</dbReference>
<dbReference type="InterPro" id="IPR054001">
    <property type="entry name" value="Mec-4/10_cyt"/>
</dbReference>
<dbReference type="PANTHER" id="PTHR11690:SF275">
    <property type="entry name" value="DEGENERIN MEC-4"/>
    <property type="match status" value="1"/>
</dbReference>
<gene>
    <name evidence="16" type="ORF">BXYJ_LOCUS7029</name>
</gene>
<evidence type="ECO:0000256" key="7">
    <source>
        <dbReference type="ARBA" id="ARBA00023053"/>
    </source>
</evidence>
<dbReference type="Gene3D" id="2.60.470.10">
    <property type="entry name" value="Acid-sensing ion channels like domains"/>
    <property type="match status" value="1"/>
</dbReference>
<dbReference type="EMBL" id="CAJFCV020000003">
    <property type="protein sequence ID" value="CAG9109056.1"/>
    <property type="molecule type" value="Genomic_DNA"/>
</dbReference>